<sequence>MNKILGTIIIFALGISPTLAVELGNGLTLFNKSPRLVDMVTTFNGIRVTGAKYYITIALGKNVGEPLEKLTIQQSEGVEIIKFDLEQTMAFEGEPINRGQSLTISRTKQNLDNNEISIILDPPLPPGTTFTIALKPKQNPQEPGIYHFTINAYPQGENPQGLYLGFGRLQFYHQGDRFP</sequence>
<organism evidence="1 2">
    <name type="scientific">Rippkaea orientalis (strain PCC 8801 / RF-1)</name>
    <name type="common">Cyanothece sp. (strain PCC 8801)</name>
    <dbReference type="NCBI Taxonomy" id="41431"/>
    <lineage>
        <taxon>Bacteria</taxon>
        <taxon>Bacillati</taxon>
        <taxon>Cyanobacteriota</taxon>
        <taxon>Cyanophyceae</taxon>
        <taxon>Oscillatoriophycideae</taxon>
        <taxon>Chroococcales</taxon>
        <taxon>Aphanothecaceae</taxon>
        <taxon>Rippkaea</taxon>
        <taxon>Rippkaea orientalis</taxon>
    </lineage>
</organism>
<dbReference type="InterPro" id="IPR021256">
    <property type="entry name" value="DUF2808"/>
</dbReference>
<dbReference type="STRING" id="41431.PCC8801_0259"/>
<dbReference type="Proteomes" id="UP000008204">
    <property type="component" value="Chromosome"/>
</dbReference>
<dbReference type="OrthoDB" id="423147at2"/>
<dbReference type="KEGG" id="cyp:PCC8801_0259"/>
<gene>
    <name evidence="1" type="ordered locus">PCC8801_0259</name>
</gene>
<evidence type="ECO:0000313" key="1">
    <source>
        <dbReference type="EMBL" id="ACK64360.1"/>
    </source>
</evidence>
<keyword evidence="2" id="KW-1185">Reference proteome</keyword>
<protein>
    <recommendedName>
        <fullName evidence="3">DUF2808 domain-containing protein</fullName>
    </recommendedName>
</protein>
<dbReference type="HOGENOM" id="CLU_112932_1_0_3"/>
<dbReference type="RefSeq" id="WP_012593637.1">
    <property type="nucleotide sequence ID" value="NC_011726.1"/>
</dbReference>
<proteinExistence type="predicted"/>
<name>B7K340_RIPO1</name>
<dbReference type="AlphaFoldDB" id="B7K340"/>
<dbReference type="EMBL" id="CP001287">
    <property type="protein sequence ID" value="ACK64360.1"/>
    <property type="molecule type" value="Genomic_DNA"/>
</dbReference>
<dbReference type="Pfam" id="PF10989">
    <property type="entry name" value="DUF2808"/>
    <property type="match status" value="1"/>
</dbReference>
<evidence type="ECO:0000313" key="2">
    <source>
        <dbReference type="Proteomes" id="UP000008204"/>
    </source>
</evidence>
<reference evidence="2" key="1">
    <citation type="journal article" date="2011" name="MBio">
        <title>Novel metabolic attributes of the genus Cyanothece, comprising a group of unicellular nitrogen-fixing Cyanobacteria.</title>
        <authorList>
            <person name="Bandyopadhyay A."/>
            <person name="Elvitigala T."/>
            <person name="Welsh E."/>
            <person name="Stockel J."/>
            <person name="Liberton M."/>
            <person name="Min H."/>
            <person name="Sherman L.A."/>
            <person name="Pakrasi H.B."/>
        </authorList>
    </citation>
    <scope>NUCLEOTIDE SEQUENCE [LARGE SCALE GENOMIC DNA]</scope>
    <source>
        <strain evidence="2">PCC 8801</strain>
    </source>
</reference>
<evidence type="ECO:0008006" key="3">
    <source>
        <dbReference type="Google" id="ProtNLM"/>
    </source>
</evidence>
<dbReference type="eggNOG" id="COG4249">
    <property type="taxonomic scope" value="Bacteria"/>
</dbReference>
<accession>B7K340</accession>